<dbReference type="PROSITE" id="PS00108">
    <property type="entry name" value="PROTEIN_KINASE_ST"/>
    <property type="match status" value="1"/>
</dbReference>
<dbReference type="Gene3D" id="3.30.200.20">
    <property type="entry name" value="Phosphorylase Kinase, domain 1"/>
    <property type="match status" value="1"/>
</dbReference>
<evidence type="ECO:0000256" key="6">
    <source>
        <dbReference type="ARBA" id="ARBA00022741"/>
    </source>
</evidence>
<dbReference type="InterPro" id="IPR008271">
    <property type="entry name" value="Ser/Thr_kinase_AS"/>
</dbReference>
<evidence type="ECO:0000313" key="14">
    <source>
        <dbReference type="EMBL" id="OQR79393.1"/>
    </source>
</evidence>
<proteinExistence type="inferred from homology"/>
<evidence type="ECO:0000256" key="3">
    <source>
        <dbReference type="ARBA" id="ARBA00022148"/>
    </source>
</evidence>
<dbReference type="Proteomes" id="UP000192247">
    <property type="component" value="Unassembled WGS sequence"/>
</dbReference>
<evidence type="ECO:0000256" key="10">
    <source>
        <dbReference type="ARBA" id="ARBA00047899"/>
    </source>
</evidence>
<evidence type="ECO:0000313" key="15">
    <source>
        <dbReference type="Proteomes" id="UP000192247"/>
    </source>
</evidence>
<dbReference type="PANTHER" id="PTHR24356">
    <property type="entry name" value="SERINE/THREONINE-PROTEIN KINASE"/>
    <property type="match status" value="1"/>
</dbReference>
<dbReference type="EC" id="2.7.11.1" evidence="2"/>
<feature type="non-terminal residue" evidence="14">
    <location>
        <position position="578"/>
    </location>
</feature>
<feature type="compositionally biased region" description="Polar residues" evidence="12">
    <location>
        <begin position="459"/>
        <end position="476"/>
    </location>
</feature>
<sequence>MTTVMSDENLPRDSSNMSSIGRKQHRRAVVRFNESQANKAKMQLMPRIEDFVIVRNISSGAFGKVVLARHQHKRQVYAVKVMEKSHMLDKNMADRVNNEKNALAISHSEFIVKIFYSLQSRSRIYLVMEYMIGGDLKALLARFTVFTEYAARFYIAECALALEYLHKHGIIHRDIKPDNVLVGPDGHVKLTDFGLCNLERKNVEIGDIIATPVNRQASNTSYAGITIQKNDKNNQEENVFEMSLLSKTDENSRRTKMLDLQTRTPGQLMSLTANIRVSPMYLTSNDSQNSSGPSAQNTSELGEKSQNESEVSTLYLSAQQIVNESSAVVSQFREMALNTTDLNSSHEASFQETCYKTPLADITNGNQTSRSICWTYPKGILKTFSNTSTTSATSETSSIDLPRACAPDESSCRRRRISHLSICGQRRSYLQSLDENHELQPEERPQNIKRRLTDGLSEQASSLSMQCMSTPASSSADEGRGTRKRLSFKLAEDSPIAAGSRSLGRRMSVLARSSFFSLSLEDGVDGTGNGTQQSLLSPPRASTPHNEKSGTVDEKLYRYMPSFEFKASQETRQSTPLV</sequence>
<dbReference type="OrthoDB" id="162894at2759"/>
<dbReference type="GO" id="GO:0035556">
    <property type="term" value="P:intracellular signal transduction"/>
    <property type="evidence" value="ECO:0007669"/>
    <property type="project" value="TreeGrafter"/>
</dbReference>
<dbReference type="PROSITE" id="PS50011">
    <property type="entry name" value="PROTEIN_KINASE_DOM"/>
    <property type="match status" value="1"/>
</dbReference>
<reference evidence="14 15" key="1">
    <citation type="journal article" date="2017" name="Gigascience">
        <title>Draft genome of the honey bee ectoparasitic mite, Tropilaelaps mercedesae, is shaped by the parasitic life history.</title>
        <authorList>
            <person name="Dong X."/>
            <person name="Armstrong S.D."/>
            <person name="Xia D."/>
            <person name="Makepeace B.L."/>
            <person name="Darby A.C."/>
            <person name="Kadowaki T."/>
        </authorList>
    </citation>
    <scope>NUCLEOTIDE SEQUENCE [LARGE SCALE GENOMIC DNA]</scope>
    <source>
        <strain evidence="14">Wuxi-XJTLU</strain>
    </source>
</reference>
<feature type="region of interest" description="Disordered" evidence="12">
    <location>
        <begin position="459"/>
        <end position="482"/>
    </location>
</feature>
<evidence type="ECO:0000256" key="8">
    <source>
        <dbReference type="ARBA" id="ARBA00022840"/>
    </source>
</evidence>
<comment type="caution">
    <text evidence="14">The sequence shown here is derived from an EMBL/GenBank/DDBJ whole genome shotgun (WGS) entry which is preliminary data.</text>
</comment>
<feature type="region of interest" description="Disordered" evidence="12">
    <location>
        <begin position="526"/>
        <end position="554"/>
    </location>
</feature>
<feature type="domain" description="Protein kinase" evidence="13">
    <location>
        <begin position="51"/>
        <end position="360"/>
    </location>
</feature>
<keyword evidence="4" id="KW-0723">Serine/threonine-protein kinase</keyword>
<dbReference type="InterPro" id="IPR050236">
    <property type="entry name" value="Ser_Thr_kinase_AGC"/>
</dbReference>
<dbReference type="SUPFAM" id="SSF56112">
    <property type="entry name" value="Protein kinase-like (PK-like)"/>
    <property type="match status" value="1"/>
</dbReference>
<feature type="compositionally biased region" description="Basic and acidic residues" evidence="12">
    <location>
        <begin position="545"/>
        <end position="554"/>
    </location>
</feature>
<dbReference type="PANTHER" id="PTHR24356:SF1">
    <property type="entry name" value="SERINE_THREONINE-PROTEIN KINASE GREATWALL"/>
    <property type="match status" value="1"/>
</dbReference>
<evidence type="ECO:0000256" key="5">
    <source>
        <dbReference type="ARBA" id="ARBA00022679"/>
    </source>
</evidence>
<name>A0A1V9Y120_9ACAR</name>
<feature type="region of interest" description="Disordered" evidence="12">
    <location>
        <begin position="1"/>
        <end position="25"/>
    </location>
</feature>
<dbReference type="AlphaFoldDB" id="A0A1V9Y120"/>
<keyword evidence="15" id="KW-1185">Reference proteome</keyword>
<evidence type="ECO:0000256" key="11">
    <source>
        <dbReference type="ARBA" id="ARBA00048679"/>
    </source>
</evidence>
<comment type="catalytic activity">
    <reaction evidence="10">
        <text>L-threonyl-[protein] + ATP = O-phospho-L-threonyl-[protein] + ADP + H(+)</text>
        <dbReference type="Rhea" id="RHEA:46608"/>
        <dbReference type="Rhea" id="RHEA-COMP:11060"/>
        <dbReference type="Rhea" id="RHEA-COMP:11605"/>
        <dbReference type="ChEBI" id="CHEBI:15378"/>
        <dbReference type="ChEBI" id="CHEBI:30013"/>
        <dbReference type="ChEBI" id="CHEBI:30616"/>
        <dbReference type="ChEBI" id="CHEBI:61977"/>
        <dbReference type="ChEBI" id="CHEBI:456216"/>
        <dbReference type="EC" id="2.7.11.1"/>
    </reaction>
</comment>
<evidence type="ECO:0000256" key="1">
    <source>
        <dbReference type="ARBA" id="ARBA00009903"/>
    </source>
</evidence>
<evidence type="ECO:0000256" key="2">
    <source>
        <dbReference type="ARBA" id="ARBA00012513"/>
    </source>
</evidence>
<comment type="catalytic activity">
    <reaction evidence="11">
        <text>L-seryl-[protein] + ATP = O-phospho-L-seryl-[protein] + ADP + H(+)</text>
        <dbReference type="Rhea" id="RHEA:17989"/>
        <dbReference type="Rhea" id="RHEA-COMP:9863"/>
        <dbReference type="Rhea" id="RHEA-COMP:11604"/>
        <dbReference type="ChEBI" id="CHEBI:15378"/>
        <dbReference type="ChEBI" id="CHEBI:29999"/>
        <dbReference type="ChEBI" id="CHEBI:30616"/>
        <dbReference type="ChEBI" id="CHEBI:83421"/>
        <dbReference type="ChEBI" id="CHEBI:456216"/>
        <dbReference type="EC" id="2.7.11.1"/>
    </reaction>
</comment>
<dbReference type="EMBL" id="MNPL01001154">
    <property type="protein sequence ID" value="OQR79393.1"/>
    <property type="molecule type" value="Genomic_DNA"/>
</dbReference>
<dbReference type="Pfam" id="PF00069">
    <property type="entry name" value="Pkinase"/>
    <property type="match status" value="1"/>
</dbReference>
<dbReference type="InterPro" id="IPR011009">
    <property type="entry name" value="Kinase-like_dom_sf"/>
</dbReference>
<dbReference type="GO" id="GO:0005524">
    <property type="term" value="F:ATP binding"/>
    <property type="evidence" value="ECO:0007669"/>
    <property type="project" value="UniProtKB-KW"/>
</dbReference>
<dbReference type="Gene3D" id="1.10.510.10">
    <property type="entry name" value="Transferase(Phosphotransferase) domain 1"/>
    <property type="match status" value="1"/>
</dbReference>
<dbReference type="FunFam" id="1.10.510.10:FF:000604">
    <property type="entry name" value="AGC protein kinase"/>
    <property type="match status" value="1"/>
</dbReference>
<dbReference type="InParanoid" id="A0A1V9Y120"/>
<evidence type="ECO:0000256" key="9">
    <source>
        <dbReference type="ARBA" id="ARBA00033099"/>
    </source>
</evidence>
<comment type="similarity">
    <text evidence="1">Belongs to the protein kinase superfamily. AGC Ser/Thr protein kinase family.</text>
</comment>
<evidence type="ECO:0000256" key="4">
    <source>
        <dbReference type="ARBA" id="ARBA00022527"/>
    </source>
</evidence>
<organism evidence="14 15">
    <name type="scientific">Tropilaelaps mercedesae</name>
    <dbReference type="NCBI Taxonomy" id="418985"/>
    <lineage>
        <taxon>Eukaryota</taxon>
        <taxon>Metazoa</taxon>
        <taxon>Ecdysozoa</taxon>
        <taxon>Arthropoda</taxon>
        <taxon>Chelicerata</taxon>
        <taxon>Arachnida</taxon>
        <taxon>Acari</taxon>
        <taxon>Parasitiformes</taxon>
        <taxon>Mesostigmata</taxon>
        <taxon>Gamasina</taxon>
        <taxon>Dermanyssoidea</taxon>
        <taxon>Laelapidae</taxon>
        <taxon>Tropilaelaps</taxon>
    </lineage>
</organism>
<keyword evidence="6" id="KW-0547">Nucleotide-binding</keyword>
<keyword evidence="8" id="KW-0067">ATP-binding</keyword>
<evidence type="ECO:0000259" key="13">
    <source>
        <dbReference type="PROSITE" id="PS50011"/>
    </source>
</evidence>
<evidence type="ECO:0000256" key="12">
    <source>
        <dbReference type="SAM" id="MobiDB-lite"/>
    </source>
</evidence>
<protein>
    <recommendedName>
        <fullName evidence="3">Serine/threonine-protein kinase greatwall</fullName>
        <ecNumber evidence="2">2.7.11.1</ecNumber>
    </recommendedName>
    <alternativeName>
        <fullName evidence="9">Microtubule-associated serine/threonine-protein kinase-like</fullName>
    </alternativeName>
</protein>
<feature type="region of interest" description="Disordered" evidence="12">
    <location>
        <begin position="282"/>
        <end position="308"/>
    </location>
</feature>
<gene>
    <name evidence="14" type="ORF">BIW11_00162</name>
</gene>
<accession>A0A1V9Y120</accession>
<dbReference type="GO" id="GO:0005634">
    <property type="term" value="C:nucleus"/>
    <property type="evidence" value="ECO:0007669"/>
    <property type="project" value="TreeGrafter"/>
</dbReference>
<dbReference type="STRING" id="418985.A0A1V9Y120"/>
<keyword evidence="7 14" id="KW-0418">Kinase</keyword>
<dbReference type="SMART" id="SM00220">
    <property type="entry name" value="S_TKc"/>
    <property type="match status" value="1"/>
</dbReference>
<evidence type="ECO:0000256" key="7">
    <source>
        <dbReference type="ARBA" id="ARBA00022777"/>
    </source>
</evidence>
<dbReference type="GO" id="GO:0004674">
    <property type="term" value="F:protein serine/threonine kinase activity"/>
    <property type="evidence" value="ECO:0007669"/>
    <property type="project" value="UniProtKB-KW"/>
</dbReference>
<dbReference type="InterPro" id="IPR000719">
    <property type="entry name" value="Prot_kinase_dom"/>
</dbReference>
<keyword evidence="5" id="KW-0808">Transferase</keyword>
<feature type="compositionally biased region" description="Polar residues" evidence="12">
    <location>
        <begin position="282"/>
        <end position="300"/>
    </location>
</feature>
<feature type="compositionally biased region" description="Polar residues" evidence="12">
    <location>
        <begin position="1"/>
        <end position="21"/>
    </location>
</feature>